<feature type="domain" description="DNA2/NAM7 helicase-like C-terminal" evidence="1">
    <location>
        <begin position="12"/>
        <end position="63"/>
    </location>
</feature>
<dbReference type="Pfam" id="PF13087">
    <property type="entry name" value="AAA_12"/>
    <property type="match status" value="1"/>
</dbReference>
<name>A0ABX0A5Z1_9BACI</name>
<reference evidence="2 3" key="1">
    <citation type="submission" date="2020-01" db="EMBL/GenBank/DDBJ databases">
        <title>A novel Bacillus sp. from Pasinler.</title>
        <authorList>
            <person name="Adiguzel A."/>
            <person name="Ay H."/>
            <person name="Baltaci M.O."/>
        </authorList>
    </citation>
    <scope>NUCLEOTIDE SEQUENCE [LARGE SCALE GENOMIC DNA]</scope>
    <source>
        <strain evidence="2 3">P1</strain>
    </source>
</reference>
<protein>
    <submittedName>
        <fullName evidence="2">ATP-binding domain-containing protein</fullName>
    </submittedName>
</protein>
<proteinExistence type="predicted"/>
<evidence type="ECO:0000313" key="3">
    <source>
        <dbReference type="Proteomes" id="UP000743899"/>
    </source>
</evidence>
<evidence type="ECO:0000313" key="2">
    <source>
        <dbReference type="EMBL" id="NCU18874.1"/>
    </source>
</evidence>
<keyword evidence="3" id="KW-1185">Reference proteome</keyword>
<keyword evidence="2" id="KW-0067">ATP-binding</keyword>
<keyword evidence="2" id="KW-0547">Nucleotide-binding</keyword>
<dbReference type="GO" id="GO:0005524">
    <property type="term" value="F:ATP binding"/>
    <property type="evidence" value="ECO:0007669"/>
    <property type="project" value="UniProtKB-KW"/>
</dbReference>
<dbReference type="Proteomes" id="UP000743899">
    <property type="component" value="Unassembled WGS sequence"/>
</dbReference>
<feature type="non-terminal residue" evidence="2">
    <location>
        <position position="63"/>
    </location>
</feature>
<sequence length="63" mass="7150">MFFPTNDLTVNDEKIVAATVHKFQGSERDMIIFDTVDSYPQSRTGMLLTDKNSEKLINVAVTR</sequence>
<dbReference type="InterPro" id="IPR027417">
    <property type="entry name" value="P-loop_NTPase"/>
</dbReference>
<evidence type="ECO:0000259" key="1">
    <source>
        <dbReference type="Pfam" id="PF13087"/>
    </source>
</evidence>
<accession>A0ABX0A5Z1</accession>
<dbReference type="RefSeq" id="WP_161921711.1">
    <property type="nucleotide sequence ID" value="NZ_JAACYS010000089.1"/>
</dbReference>
<dbReference type="InterPro" id="IPR041679">
    <property type="entry name" value="DNA2/NAM7-like_C"/>
</dbReference>
<organism evidence="2 3">
    <name type="scientific">Pallidibacillus pasinlerensis</name>
    <dbReference type="NCBI Taxonomy" id="2703818"/>
    <lineage>
        <taxon>Bacteria</taxon>
        <taxon>Bacillati</taxon>
        <taxon>Bacillota</taxon>
        <taxon>Bacilli</taxon>
        <taxon>Bacillales</taxon>
        <taxon>Bacillaceae</taxon>
        <taxon>Pallidibacillus</taxon>
    </lineage>
</organism>
<gene>
    <name evidence="2" type="ORF">GW534_14430</name>
</gene>
<comment type="caution">
    <text evidence="2">The sequence shown here is derived from an EMBL/GenBank/DDBJ whole genome shotgun (WGS) entry which is preliminary data.</text>
</comment>
<dbReference type="Gene3D" id="3.40.50.300">
    <property type="entry name" value="P-loop containing nucleotide triphosphate hydrolases"/>
    <property type="match status" value="1"/>
</dbReference>
<dbReference type="EMBL" id="JAACYS010000089">
    <property type="protein sequence ID" value="NCU18874.1"/>
    <property type="molecule type" value="Genomic_DNA"/>
</dbReference>